<proteinExistence type="predicted"/>
<feature type="compositionally biased region" description="Basic and acidic residues" evidence="1">
    <location>
        <begin position="1"/>
        <end position="16"/>
    </location>
</feature>
<feature type="region of interest" description="Disordered" evidence="1">
    <location>
        <begin position="1"/>
        <end position="24"/>
    </location>
</feature>
<reference evidence="2 3" key="1">
    <citation type="journal article" date="2019" name="Int. J. Syst. Evol. Microbiol.">
        <title>The Global Catalogue of Microorganisms (GCM) 10K type strain sequencing project: providing services to taxonomists for standard genome sequencing and annotation.</title>
        <authorList>
            <consortium name="The Broad Institute Genomics Platform"/>
            <consortium name="The Broad Institute Genome Sequencing Center for Infectious Disease"/>
            <person name="Wu L."/>
            <person name="Ma J."/>
        </authorList>
    </citation>
    <scope>NUCLEOTIDE SEQUENCE [LARGE SCALE GENOMIC DNA]</scope>
    <source>
        <strain evidence="2 3">JCM 11444</strain>
    </source>
</reference>
<evidence type="ECO:0000313" key="3">
    <source>
        <dbReference type="Proteomes" id="UP001500418"/>
    </source>
</evidence>
<keyword evidence="3" id="KW-1185">Reference proteome</keyword>
<dbReference type="EMBL" id="BAAAID010000033">
    <property type="protein sequence ID" value="GAA0938314.1"/>
    <property type="molecule type" value="Genomic_DNA"/>
</dbReference>
<comment type="caution">
    <text evidence="2">The sequence shown here is derived from an EMBL/GenBank/DDBJ whole genome shotgun (WGS) entry which is preliminary data.</text>
</comment>
<name>A0ABN1Q6N8_9ACTN</name>
<protein>
    <submittedName>
        <fullName evidence="2">Uncharacterized protein</fullName>
    </submittedName>
</protein>
<evidence type="ECO:0000313" key="2">
    <source>
        <dbReference type="EMBL" id="GAA0938314.1"/>
    </source>
</evidence>
<gene>
    <name evidence="2" type="ORF">GCM10009575_051050</name>
</gene>
<evidence type="ECO:0000256" key="1">
    <source>
        <dbReference type="SAM" id="MobiDB-lite"/>
    </source>
</evidence>
<sequence length="59" mass="6202">MRDHSASKDGPGKESFGHTPIPGVLMRENKTLVTSARGSVDLPYAALALEAAEEGAKVH</sequence>
<accession>A0ABN1Q6N8</accession>
<organism evidence="2 3">
    <name type="scientific">Streptomyces rhizosphaericus</name>
    <dbReference type="NCBI Taxonomy" id="114699"/>
    <lineage>
        <taxon>Bacteria</taxon>
        <taxon>Bacillati</taxon>
        <taxon>Actinomycetota</taxon>
        <taxon>Actinomycetes</taxon>
        <taxon>Kitasatosporales</taxon>
        <taxon>Streptomycetaceae</taxon>
        <taxon>Streptomyces</taxon>
        <taxon>Streptomyces violaceusniger group</taxon>
    </lineage>
</organism>
<dbReference type="Proteomes" id="UP001500418">
    <property type="component" value="Unassembled WGS sequence"/>
</dbReference>